<keyword evidence="2" id="KW-1185">Reference proteome</keyword>
<sequence length="151" mass="17255">MTAFSDQVTIAKPKEEVFTFLTSFDNATTIMPNVVKNEILTEGPFGVGTRFKETRLIRGREASSEIEVTEYEPNEKFSVRSELEGLATLYHYKLKSTETGGTEVTFECEINASSLKMKLIKPLFKRIMKKEDGDHVRRMKEAMEEENSEKS</sequence>
<dbReference type="InterPro" id="IPR019587">
    <property type="entry name" value="Polyketide_cyclase/dehydratase"/>
</dbReference>
<evidence type="ECO:0000313" key="1">
    <source>
        <dbReference type="EMBL" id="KGP72607.1"/>
    </source>
</evidence>
<accession>A0A0A2T9V3</accession>
<dbReference type="AlphaFoldDB" id="A0A0A2T9V3"/>
<dbReference type="RefSeq" id="WP_036819545.1">
    <property type="nucleotide sequence ID" value="NZ_AVBF01000027.1"/>
</dbReference>
<dbReference type="Proteomes" id="UP000030147">
    <property type="component" value="Unassembled WGS sequence"/>
</dbReference>
<dbReference type="Gene3D" id="3.30.530.20">
    <property type="match status" value="1"/>
</dbReference>
<comment type="caution">
    <text evidence="1">The sequence shown here is derived from an EMBL/GenBank/DDBJ whole genome shotgun (WGS) entry which is preliminary data.</text>
</comment>
<dbReference type="EMBL" id="AVBF01000027">
    <property type="protein sequence ID" value="KGP72607.1"/>
    <property type="molecule type" value="Genomic_DNA"/>
</dbReference>
<dbReference type="SUPFAM" id="SSF55961">
    <property type="entry name" value="Bet v1-like"/>
    <property type="match status" value="1"/>
</dbReference>
<dbReference type="STRING" id="1385514.N782_11565"/>
<organism evidence="1 2">
    <name type="scientific">Pontibacillus yanchengensis Y32</name>
    <dbReference type="NCBI Taxonomy" id="1385514"/>
    <lineage>
        <taxon>Bacteria</taxon>
        <taxon>Bacillati</taxon>
        <taxon>Bacillota</taxon>
        <taxon>Bacilli</taxon>
        <taxon>Bacillales</taxon>
        <taxon>Bacillaceae</taxon>
        <taxon>Pontibacillus</taxon>
    </lineage>
</organism>
<dbReference type="OrthoDB" id="1903764at2"/>
<dbReference type="InterPro" id="IPR023393">
    <property type="entry name" value="START-like_dom_sf"/>
</dbReference>
<evidence type="ECO:0008006" key="3">
    <source>
        <dbReference type="Google" id="ProtNLM"/>
    </source>
</evidence>
<proteinExistence type="predicted"/>
<reference evidence="1 2" key="1">
    <citation type="journal article" date="2015" name="Stand. Genomic Sci.">
        <title>High quality draft genome sequence of the moderately halophilic bacterium Pontibacillus yanchengensis Y32(T) and comparison among Pontibacillus genomes.</title>
        <authorList>
            <person name="Huang J."/>
            <person name="Qiao Z.X."/>
            <person name="Tang J.W."/>
            <person name="Wang G."/>
        </authorList>
    </citation>
    <scope>NUCLEOTIDE SEQUENCE [LARGE SCALE GENOMIC DNA]</scope>
    <source>
        <strain evidence="1 2">Y32</strain>
    </source>
</reference>
<protein>
    <recommendedName>
        <fullName evidence="3">Polyketide cyclase</fullName>
    </recommendedName>
</protein>
<dbReference type="eggNOG" id="COG3832">
    <property type="taxonomic scope" value="Bacteria"/>
</dbReference>
<evidence type="ECO:0000313" key="2">
    <source>
        <dbReference type="Proteomes" id="UP000030147"/>
    </source>
</evidence>
<gene>
    <name evidence="1" type="ORF">N782_11565</name>
</gene>
<name>A0A0A2T9V3_9BACI</name>
<dbReference type="Pfam" id="PF10604">
    <property type="entry name" value="Polyketide_cyc2"/>
    <property type="match status" value="1"/>
</dbReference>